<evidence type="ECO:0000256" key="4">
    <source>
        <dbReference type="ARBA" id="ARBA00022679"/>
    </source>
</evidence>
<evidence type="ECO:0000256" key="7">
    <source>
        <dbReference type="ARBA" id="ARBA00022842"/>
    </source>
</evidence>
<dbReference type="SUPFAM" id="SSF53784">
    <property type="entry name" value="Phosphofructokinase"/>
    <property type="match status" value="1"/>
</dbReference>
<evidence type="ECO:0000313" key="10">
    <source>
        <dbReference type="EMBL" id="KUG23615.1"/>
    </source>
</evidence>
<dbReference type="Pfam" id="PF00365">
    <property type="entry name" value="PFK"/>
    <property type="match status" value="1"/>
</dbReference>
<proteinExistence type="predicted"/>
<dbReference type="InterPro" id="IPR015912">
    <property type="entry name" value="Phosphofructokinase_CS"/>
</dbReference>
<dbReference type="Gene3D" id="3.40.50.450">
    <property type="match status" value="1"/>
</dbReference>
<dbReference type="GO" id="GO:0048029">
    <property type="term" value="F:monosaccharide binding"/>
    <property type="evidence" value="ECO:0007669"/>
    <property type="project" value="TreeGrafter"/>
</dbReference>
<dbReference type="PROSITE" id="PS00433">
    <property type="entry name" value="PHOSPHOFRUCTOKINASE"/>
    <property type="match status" value="1"/>
</dbReference>
<comment type="cofactor">
    <cofactor evidence="1">
        <name>Mg(2+)</name>
        <dbReference type="ChEBI" id="CHEBI:18420"/>
    </cofactor>
</comment>
<dbReference type="GO" id="GO:0005524">
    <property type="term" value="F:ATP binding"/>
    <property type="evidence" value="ECO:0007669"/>
    <property type="project" value="InterPro"/>
</dbReference>
<dbReference type="GO" id="GO:0006002">
    <property type="term" value="P:fructose 6-phosphate metabolic process"/>
    <property type="evidence" value="ECO:0007669"/>
    <property type="project" value="InterPro"/>
</dbReference>
<dbReference type="PANTHER" id="PTHR13697">
    <property type="entry name" value="PHOSPHOFRUCTOKINASE"/>
    <property type="match status" value="1"/>
</dbReference>
<dbReference type="GO" id="GO:0061621">
    <property type="term" value="P:canonical glycolysis"/>
    <property type="evidence" value="ECO:0007669"/>
    <property type="project" value="TreeGrafter"/>
</dbReference>
<dbReference type="Gene3D" id="3.40.50.460">
    <property type="entry name" value="Phosphofructokinase domain"/>
    <property type="match status" value="1"/>
</dbReference>
<reference evidence="10" key="1">
    <citation type="journal article" date="2015" name="Proc. Natl. Acad. Sci. U.S.A.">
        <title>Networks of energetic and metabolic interactions define dynamics in microbial communities.</title>
        <authorList>
            <person name="Embree M."/>
            <person name="Liu J.K."/>
            <person name="Al-Bassam M.M."/>
            <person name="Zengler K."/>
        </authorList>
    </citation>
    <scope>NUCLEOTIDE SEQUENCE</scope>
</reference>
<evidence type="ECO:0000256" key="3">
    <source>
        <dbReference type="ARBA" id="ARBA00022490"/>
    </source>
</evidence>
<evidence type="ECO:0000259" key="9">
    <source>
        <dbReference type="Pfam" id="PF00365"/>
    </source>
</evidence>
<sequence length="367" mass="40432">MKMKIAVLTGGGDCPGLNGAIKWVTKSALDPRMVANRSMSFEVIGITDGWKGIVEVDPENQRSCARYIKPLSEEIVRTWDRYGGTNLGTSRTNPFNPKNDRSGKLIENIKKLGIDAIVAIGGEDTLGVAYKLHKLGIKTVGIPKTIDMDLAGTEYSLGFDTAINIIMEEIDRLRTTAGSHSRIFVVETMGRSAGWLALRGGESSGAYIILIPEYPFDIDKVCELLRERQGREIKYSIIVAAEGAKPLGQQEFVKDSNVDDFGHVSMGGIASYIANEIQKKTGLESRHIILSHLQRGGTPSAHDRLMARWFGIAAVDMIVRGDFGRMASLQRGEITTAPLEGVINKLQLVNVEKYYDTERYNGRRTII</sequence>
<dbReference type="UniPathway" id="UPA00109">
    <property type="reaction ID" value="UER00182"/>
</dbReference>
<dbReference type="GO" id="GO:0005945">
    <property type="term" value="C:6-phosphofructokinase complex"/>
    <property type="evidence" value="ECO:0007669"/>
    <property type="project" value="TreeGrafter"/>
</dbReference>
<dbReference type="GO" id="GO:0016208">
    <property type="term" value="F:AMP binding"/>
    <property type="evidence" value="ECO:0007669"/>
    <property type="project" value="TreeGrafter"/>
</dbReference>
<dbReference type="GO" id="GO:0003872">
    <property type="term" value="F:6-phosphofructokinase activity"/>
    <property type="evidence" value="ECO:0007669"/>
    <property type="project" value="UniProtKB-EC"/>
</dbReference>
<dbReference type="PRINTS" id="PR00476">
    <property type="entry name" value="PHFRCTKINASE"/>
</dbReference>
<dbReference type="PANTHER" id="PTHR13697:SF52">
    <property type="entry name" value="ATP-DEPENDENT 6-PHOSPHOFRUCTOKINASE 3"/>
    <property type="match status" value="1"/>
</dbReference>
<dbReference type="GO" id="GO:0070095">
    <property type="term" value="F:fructose-6-phosphate binding"/>
    <property type="evidence" value="ECO:0007669"/>
    <property type="project" value="TreeGrafter"/>
</dbReference>
<evidence type="ECO:0000256" key="6">
    <source>
        <dbReference type="ARBA" id="ARBA00022777"/>
    </source>
</evidence>
<dbReference type="InterPro" id="IPR012003">
    <property type="entry name" value="ATP_PFK_prok-type"/>
</dbReference>
<evidence type="ECO:0000256" key="8">
    <source>
        <dbReference type="ARBA" id="ARBA00023152"/>
    </source>
</evidence>
<protein>
    <submittedName>
        <fullName evidence="10">6-phosphofructokinase</fullName>
        <ecNumber evidence="10">2.7.1.11</ecNumber>
    </submittedName>
</protein>
<keyword evidence="8" id="KW-0324">Glycolysis</keyword>
<comment type="caution">
    <text evidence="10">The sequence shown here is derived from an EMBL/GenBank/DDBJ whole genome shotgun (WGS) entry which is preliminary data.</text>
</comment>
<organism evidence="10">
    <name type="scientific">hydrocarbon metagenome</name>
    <dbReference type="NCBI Taxonomy" id="938273"/>
    <lineage>
        <taxon>unclassified sequences</taxon>
        <taxon>metagenomes</taxon>
        <taxon>ecological metagenomes</taxon>
    </lineage>
</organism>
<name>A0A0W8FRS9_9ZZZZ</name>
<dbReference type="InterPro" id="IPR000023">
    <property type="entry name" value="Phosphofructokinase_dom"/>
</dbReference>
<keyword evidence="3" id="KW-0963">Cytoplasm</keyword>
<dbReference type="EC" id="2.7.1.11" evidence="10"/>
<dbReference type="InterPro" id="IPR035966">
    <property type="entry name" value="PKF_sf"/>
</dbReference>
<dbReference type="EMBL" id="LNQE01000896">
    <property type="protein sequence ID" value="KUG23615.1"/>
    <property type="molecule type" value="Genomic_DNA"/>
</dbReference>
<dbReference type="GO" id="GO:0046872">
    <property type="term" value="F:metal ion binding"/>
    <property type="evidence" value="ECO:0007669"/>
    <property type="project" value="UniProtKB-KW"/>
</dbReference>
<evidence type="ECO:0000256" key="1">
    <source>
        <dbReference type="ARBA" id="ARBA00001946"/>
    </source>
</evidence>
<evidence type="ECO:0000256" key="5">
    <source>
        <dbReference type="ARBA" id="ARBA00022723"/>
    </source>
</evidence>
<keyword evidence="6 10" id="KW-0418">Kinase</keyword>
<evidence type="ECO:0000256" key="2">
    <source>
        <dbReference type="ARBA" id="ARBA00004679"/>
    </source>
</evidence>
<dbReference type="AlphaFoldDB" id="A0A0W8FRS9"/>
<keyword evidence="5" id="KW-0479">Metal-binding</keyword>
<dbReference type="PIRSF" id="PIRSF000532">
    <property type="entry name" value="ATP_PFK_prok"/>
    <property type="match status" value="1"/>
</dbReference>
<dbReference type="NCBIfam" id="NF002872">
    <property type="entry name" value="PRK03202.1"/>
    <property type="match status" value="1"/>
</dbReference>
<keyword evidence="7" id="KW-0460">Magnesium</keyword>
<feature type="domain" description="Phosphofructokinase" evidence="9">
    <location>
        <begin position="4"/>
        <end position="318"/>
    </location>
</feature>
<comment type="pathway">
    <text evidence="2">Carbohydrate degradation; glycolysis; D-glyceraldehyde 3-phosphate and glycerone phosphate from D-glucose: step 3/4.</text>
</comment>
<dbReference type="InterPro" id="IPR022953">
    <property type="entry name" value="ATP_PFK"/>
</dbReference>
<gene>
    <name evidence="10" type="ORF">ASZ90_006601</name>
</gene>
<dbReference type="GO" id="GO:0030388">
    <property type="term" value="P:fructose 1,6-bisphosphate metabolic process"/>
    <property type="evidence" value="ECO:0007669"/>
    <property type="project" value="TreeGrafter"/>
</dbReference>
<keyword evidence="4 10" id="KW-0808">Transferase</keyword>
<dbReference type="GO" id="GO:0042802">
    <property type="term" value="F:identical protein binding"/>
    <property type="evidence" value="ECO:0007669"/>
    <property type="project" value="TreeGrafter"/>
</dbReference>
<accession>A0A0W8FRS9</accession>